<dbReference type="EMBL" id="NIDE01000004">
    <property type="protein sequence ID" value="OWK43703.1"/>
    <property type="molecule type" value="Genomic_DNA"/>
</dbReference>
<evidence type="ECO:0000313" key="2">
    <source>
        <dbReference type="Proteomes" id="UP000214646"/>
    </source>
</evidence>
<dbReference type="Gene3D" id="2.60.120.10">
    <property type="entry name" value="Jelly Rolls"/>
    <property type="match status" value="1"/>
</dbReference>
<dbReference type="OrthoDB" id="1433532at2"/>
<evidence type="ECO:0000313" key="1">
    <source>
        <dbReference type="EMBL" id="OWK43703.1"/>
    </source>
</evidence>
<dbReference type="Proteomes" id="UP000214646">
    <property type="component" value="Unassembled WGS sequence"/>
</dbReference>
<dbReference type="Pfam" id="PF14499">
    <property type="entry name" value="DUF4437"/>
    <property type="match status" value="1"/>
</dbReference>
<dbReference type="InterPro" id="IPR014710">
    <property type="entry name" value="RmlC-like_jellyroll"/>
</dbReference>
<dbReference type="AlphaFoldDB" id="A0A225DRH5"/>
<proteinExistence type="predicted"/>
<dbReference type="CDD" id="cd06989">
    <property type="entry name" value="cupin_DRT102"/>
    <property type="match status" value="1"/>
</dbReference>
<gene>
    <name evidence="1" type="ORF">FRUB_03302</name>
</gene>
<name>A0A225DRH5_9BACT</name>
<keyword evidence="2" id="KW-1185">Reference proteome</keyword>
<dbReference type="InterPro" id="IPR028013">
    <property type="entry name" value="DUF4437"/>
</dbReference>
<organism evidence="1 2">
    <name type="scientific">Fimbriiglobus ruber</name>
    <dbReference type="NCBI Taxonomy" id="1908690"/>
    <lineage>
        <taxon>Bacteria</taxon>
        <taxon>Pseudomonadati</taxon>
        <taxon>Planctomycetota</taxon>
        <taxon>Planctomycetia</taxon>
        <taxon>Gemmatales</taxon>
        <taxon>Gemmataceae</taxon>
        <taxon>Fimbriiglobus</taxon>
    </lineage>
</organism>
<comment type="caution">
    <text evidence="1">The sequence shown here is derived from an EMBL/GenBank/DDBJ whole genome shotgun (WGS) entry which is preliminary data.</text>
</comment>
<evidence type="ECO:0008006" key="3">
    <source>
        <dbReference type="Google" id="ProtNLM"/>
    </source>
</evidence>
<protein>
    <recommendedName>
        <fullName evidence="3">DUF4437 domain-containing protein</fullName>
    </recommendedName>
</protein>
<dbReference type="RefSeq" id="WP_088254525.1">
    <property type="nucleotide sequence ID" value="NZ_NIDE01000004.1"/>
</dbReference>
<dbReference type="InterPro" id="IPR011051">
    <property type="entry name" value="RmlC_Cupin_sf"/>
</dbReference>
<reference evidence="2" key="1">
    <citation type="submission" date="2017-06" db="EMBL/GenBank/DDBJ databases">
        <title>Genome analysis of Fimbriiglobus ruber SP5, the first member of the order Planctomycetales with confirmed chitinolytic capability.</title>
        <authorList>
            <person name="Ravin N.V."/>
            <person name="Rakitin A.L."/>
            <person name="Ivanova A.A."/>
            <person name="Beletsky A.V."/>
            <person name="Kulichevskaya I.S."/>
            <person name="Mardanov A.V."/>
            <person name="Dedysh S.N."/>
        </authorList>
    </citation>
    <scope>NUCLEOTIDE SEQUENCE [LARGE SCALE GENOMIC DNA]</scope>
    <source>
        <strain evidence="2">SP5</strain>
    </source>
</reference>
<dbReference type="SUPFAM" id="SSF51182">
    <property type="entry name" value="RmlC-like cupins"/>
    <property type="match status" value="1"/>
</dbReference>
<sequence length="152" mass="16672">MNLVLVALTLVFPGHPEKSQKDQEVITPDSIKWVDGPASLPKGSQMAILEGDPAKDGPFVLRLKLPDGLRIMPHTHPKDERVTVLTGVLYLGMGDTFDEKVTKAMPAGSFGLTVAKMKHFGYVKGETILQLHGTGPWSVDYVNPEDDPRKKK</sequence>
<accession>A0A225DRH5</accession>